<evidence type="ECO:0000256" key="1">
    <source>
        <dbReference type="ARBA" id="ARBA00004308"/>
    </source>
</evidence>
<feature type="binding site" evidence="8">
    <location>
        <position position="50"/>
    </location>
    <ligand>
        <name>UDP-alpha-D-glucose</name>
        <dbReference type="ChEBI" id="CHEBI:58885"/>
    </ligand>
</feature>
<feature type="binding site" evidence="8">
    <location>
        <position position="79"/>
    </location>
    <ligand>
        <name>UDP-alpha-D-glucose</name>
        <dbReference type="ChEBI" id="CHEBI:58885"/>
    </ligand>
</feature>
<dbReference type="GO" id="GO:0071555">
    <property type="term" value="P:cell wall organization"/>
    <property type="evidence" value="ECO:0007669"/>
    <property type="project" value="UniProtKB-KW"/>
</dbReference>
<evidence type="ECO:0000256" key="7">
    <source>
        <dbReference type="ARBA" id="ARBA00023316"/>
    </source>
</evidence>
<evidence type="ECO:0000256" key="4">
    <source>
        <dbReference type="ARBA" id="ARBA00022692"/>
    </source>
</evidence>
<dbReference type="AlphaFoldDB" id="A0A067F7I7"/>
<comment type="subcellular location">
    <subcellularLocation>
        <location evidence="1">Endomembrane system</location>
    </subcellularLocation>
</comment>
<dbReference type="InterPro" id="IPR005150">
    <property type="entry name" value="Cellulose_synth"/>
</dbReference>
<evidence type="ECO:0000256" key="8">
    <source>
        <dbReference type="PIRSR" id="PIRSR605150-2"/>
    </source>
</evidence>
<dbReference type="EMBL" id="KK784942">
    <property type="protein sequence ID" value="KDO59141.1"/>
    <property type="molecule type" value="Genomic_DNA"/>
</dbReference>
<evidence type="ECO:0000256" key="6">
    <source>
        <dbReference type="ARBA" id="ARBA00023136"/>
    </source>
</evidence>
<dbReference type="SMR" id="A0A067F7I7"/>
<keyword evidence="4" id="KW-0812">Transmembrane</keyword>
<evidence type="ECO:0000313" key="9">
    <source>
        <dbReference type="EMBL" id="KDO59141.1"/>
    </source>
</evidence>
<evidence type="ECO:0000313" key="10">
    <source>
        <dbReference type="Proteomes" id="UP000027120"/>
    </source>
</evidence>
<dbReference type="GO" id="GO:0016760">
    <property type="term" value="F:cellulose synthase (UDP-forming) activity"/>
    <property type="evidence" value="ECO:0007669"/>
    <property type="project" value="InterPro"/>
</dbReference>
<name>A0A067F7I7_CITSI</name>
<keyword evidence="7" id="KW-0961">Cell wall biogenesis/degradation</keyword>
<gene>
    <name evidence="9" type="ORF">CISIN_1g025630mg</name>
</gene>
<dbReference type="Pfam" id="PF03552">
    <property type="entry name" value="Cellulose_synt"/>
    <property type="match status" value="1"/>
</dbReference>
<protein>
    <submittedName>
        <fullName evidence="9">Uncharacterized protein</fullName>
    </submittedName>
</protein>
<keyword evidence="5" id="KW-1133">Transmembrane helix</keyword>
<keyword evidence="2" id="KW-0328">Glycosyltransferase</keyword>
<sequence>MEKMGDGHGLVCWELSYGLVFTGFLLKPLDGTVSTGAPSRTGSHRDPKTEQPIMVINTVLSVMAYDYPTEKLSVYLSDDAAHDITFYALIEASHFAEHWIPYCKKFYVEPRSPGAYFQSISEPHEAEEAKGFLAIKKLYEDMENGIITAAKLGRIPEEVRSKYKGFSQWDSFFSQRDHDTILQVCPINI</sequence>
<dbReference type="GO" id="GO:0016020">
    <property type="term" value="C:membrane"/>
    <property type="evidence" value="ECO:0007669"/>
    <property type="project" value="InterPro"/>
</dbReference>
<feature type="binding site" evidence="8">
    <location>
        <position position="43"/>
    </location>
    <ligand>
        <name>UDP-alpha-D-glucose</name>
        <dbReference type="ChEBI" id="CHEBI:58885"/>
    </ligand>
</feature>
<evidence type="ECO:0000256" key="2">
    <source>
        <dbReference type="ARBA" id="ARBA00022676"/>
    </source>
</evidence>
<dbReference type="GO" id="GO:0012505">
    <property type="term" value="C:endomembrane system"/>
    <property type="evidence" value="ECO:0007669"/>
    <property type="project" value="UniProtKB-SubCell"/>
</dbReference>
<proteinExistence type="predicted"/>
<keyword evidence="3" id="KW-0808">Transferase</keyword>
<evidence type="ECO:0000256" key="5">
    <source>
        <dbReference type="ARBA" id="ARBA00022989"/>
    </source>
</evidence>
<dbReference type="Proteomes" id="UP000027120">
    <property type="component" value="Unassembled WGS sequence"/>
</dbReference>
<dbReference type="PANTHER" id="PTHR13301">
    <property type="entry name" value="X-BOX TRANSCRIPTION FACTOR-RELATED"/>
    <property type="match status" value="1"/>
</dbReference>
<keyword evidence="6" id="KW-0472">Membrane</keyword>
<reference evidence="9 10" key="1">
    <citation type="submission" date="2014-04" db="EMBL/GenBank/DDBJ databases">
        <authorList>
            <consortium name="International Citrus Genome Consortium"/>
            <person name="Gmitter F."/>
            <person name="Chen C."/>
            <person name="Farmerie W."/>
            <person name="Harkins T."/>
            <person name="Desany B."/>
            <person name="Mohiuddin M."/>
            <person name="Kodira C."/>
            <person name="Borodovsky M."/>
            <person name="Lomsadze A."/>
            <person name="Burns P."/>
            <person name="Jenkins J."/>
            <person name="Prochnik S."/>
            <person name="Shu S."/>
            <person name="Chapman J."/>
            <person name="Pitluck S."/>
            <person name="Schmutz J."/>
            <person name="Rokhsar D."/>
        </authorList>
    </citation>
    <scope>NUCLEOTIDE SEQUENCE</scope>
</reference>
<evidence type="ECO:0000256" key="3">
    <source>
        <dbReference type="ARBA" id="ARBA00022679"/>
    </source>
</evidence>
<keyword evidence="10" id="KW-1185">Reference proteome</keyword>
<organism evidence="9 10">
    <name type="scientific">Citrus sinensis</name>
    <name type="common">Sweet orange</name>
    <name type="synonym">Citrus aurantium var. sinensis</name>
    <dbReference type="NCBI Taxonomy" id="2711"/>
    <lineage>
        <taxon>Eukaryota</taxon>
        <taxon>Viridiplantae</taxon>
        <taxon>Streptophyta</taxon>
        <taxon>Embryophyta</taxon>
        <taxon>Tracheophyta</taxon>
        <taxon>Spermatophyta</taxon>
        <taxon>Magnoliopsida</taxon>
        <taxon>eudicotyledons</taxon>
        <taxon>Gunneridae</taxon>
        <taxon>Pentapetalae</taxon>
        <taxon>rosids</taxon>
        <taxon>malvids</taxon>
        <taxon>Sapindales</taxon>
        <taxon>Rutaceae</taxon>
        <taxon>Aurantioideae</taxon>
        <taxon>Citrus</taxon>
    </lineage>
</organism>
<dbReference type="GO" id="GO:0030244">
    <property type="term" value="P:cellulose biosynthetic process"/>
    <property type="evidence" value="ECO:0007669"/>
    <property type="project" value="InterPro"/>
</dbReference>
<accession>A0A067F7I7</accession>